<accession>A0ACC2U1Q5</accession>
<proteinExistence type="predicted"/>
<evidence type="ECO:0000313" key="2">
    <source>
        <dbReference type="Proteomes" id="UP001165960"/>
    </source>
</evidence>
<reference evidence="1" key="1">
    <citation type="submission" date="2022-04" db="EMBL/GenBank/DDBJ databases">
        <title>Genome of the entomopathogenic fungus Entomophthora muscae.</title>
        <authorList>
            <person name="Elya C."/>
            <person name="Lovett B.R."/>
            <person name="Lee E."/>
            <person name="Macias A.M."/>
            <person name="Hajek A.E."/>
            <person name="De Bivort B.L."/>
            <person name="Kasson M.T."/>
            <person name="De Fine Licht H.H."/>
            <person name="Stajich J.E."/>
        </authorList>
    </citation>
    <scope>NUCLEOTIDE SEQUENCE</scope>
    <source>
        <strain evidence="1">Berkeley</strain>
    </source>
</reference>
<keyword evidence="2" id="KW-1185">Reference proteome</keyword>
<gene>
    <name evidence="1" type="ORF">DSO57_1019744</name>
</gene>
<organism evidence="1 2">
    <name type="scientific">Entomophthora muscae</name>
    <dbReference type="NCBI Taxonomy" id="34485"/>
    <lineage>
        <taxon>Eukaryota</taxon>
        <taxon>Fungi</taxon>
        <taxon>Fungi incertae sedis</taxon>
        <taxon>Zoopagomycota</taxon>
        <taxon>Entomophthoromycotina</taxon>
        <taxon>Entomophthoromycetes</taxon>
        <taxon>Entomophthorales</taxon>
        <taxon>Entomophthoraceae</taxon>
        <taxon>Entomophthora</taxon>
    </lineage>
</organism>
<dbReference type="EMBL" id="QTSX02001510">
    <property type="protein sequence ID" value="KAJ9080935.1"/>
    <property type="molecule type" value="Genomic_DNA"/>
</dbReference>
<evidence type="ECO:0000313" key="1">
    <source>
        <dbReference type="EMBL" id="KAJ9080935.1"/>
    </source>
</evidence>
<name>A0ACC2U1Q5_9FUNG</name>
<comment type="caution">
    <text evidence="1">The sequence shown here is derived from an EMBL/GenBank/DDBJ whole genome shotgun (WGS) entry which is preliminary data.</text>
</comment>
<sequence length="101" mass="11867">MPVNFRAVLPIHEAENLVLSQFPEFYAEDTLILSQAIYLGLFWLGNFTKQHLKLRWWLIINSMWIWWVISHHTEKASYYPAISVTGSSMQEENSKVKVVEV</sequence>
<protein>
    <submittedName>
        <fullName evidence="1">Uncharacterized protein</fullName>
    </submittedName>
</protein>
<dbReference type="Proteomes" id="UP001165960">
    <property type="component" value="Unassembled WGS sequence"/>
</dbReference>